<name>A0ACC2FEH7_DALPE</name>
<dbReference type="Proteomes" id="UP001157502">
    <property type="component" value="Chromosome 29"/>
</dbReference>
<comment type="caution">
    <text evidence="1">The sequence shown here is derived from an EMBL/GenBank/DDBJ whole genome shotgun (WGS) entry which is preliminary data.</text>
</comment>
<protein>
    <submittedName>
        <fullName evidence="1">Uncharacterized protein</fullName>
    </submittedName>
</protein>
<evidence type="ECO:0000313" key="2">
    <source>
        <dbReference type="Proteomes" id="UP001157502"/>
    </source>
</evidence>
<keyword evidence="2" id="KW-1185">Reference proteome</keyword>
<evidence type="ECO:0000313" key="1">
    <source>
        <dbReference type="EMBL" id="KAJ7989757.1"/>
    </source>
</evidence>
<gene>
    <name evidence="1" type="ORF">DPEC_G00307830</name>
</gene>
<proteinExistence type="predicted"/>
<sequence>MTPLTGSLRIHTVAPFPEFPGTLLSIIWTGTNAHRFTCKPTPVKSDFIATDHTDFV</sequence>
<organism evidence="1 2">
    <name type="scientific">Dallia pectoralis</name>
    <name type="common">Alaska blackfish</name>
    <dbReference type="NCBI Taxonomy" id="75939"/>
    <lineage>
        <taxon>Eukaryota</taxon>
        <taxon>Metazoa</taxon>
        <taxon>Chordata</taxon>
        <taxon>Craniata</taxon>
        <taxon>Vertebrata</taxon>
        <taxon>Euteleostomi</taxon>
        <taxon>Actinopterygii</taxon>
        <taxon>Neopterygii</taxon>
        <taxon>Teleostei</taxon>
        <taxon>Protacanthopterygii</taxon>
        <taxon>Esociformes</taxon>
        <taxon>Umbridae</taxon>
        <taxon>Dallia</taxon>
    </lineage>
</organism>
<accession>A0ACC2FEH7</accession>
<dbReference type="EMBL" id="CM055756">
    <property type="protein sequence ID" value="KAJ7989757.1"/>
    <property type="molecule type" value="Genomic_DNA"/>
</dbReference>
<reference evidence="1" key="1">
    <citation type="submission" date="2021-05" db="EMBL/GenBank/DDBJ databases">
        <authorList>
            <person name="Pan Q."/>
            <person name="Jouanno E."/>
            <person name="Zahm M."/>
            <person name="Klopp C."/>
            <person name="Cabau C."/>
            <person name="Louis A."/>
            <person name="Berthelot C."/>
            <person name="Parey E."/>
            <person name="Roest Crollius H."/>
            <person name="Montfort J."/>
            <person name="Robinson-Rechavi M."/>
            <person name="Bouchez O."/>
            <person name="Lampietro C."/>
            <person name="Lopez Roques C."/>
            <person name="Donnadieu C."/>
            <person name="Postlethwait J."/>
            <person name="Bobe J."/>
            <person name="Dillon D."/>
            <person name="Chandos A."/>
            <person name="von Hippel F."/>
            <person name="Guiguen Y."/>
        </authorList>
    </citation>
    <scope>NUCLEOTIDE SEQUENCE</scope>
    <source>
        <strain evidence="1">YG-Jan2019</strain>
    </source>
</reference>